<evidence type="ECO:0000313" key="2">
    <source>
        <dbReference type="Proteomes" id="UP000075357"/>
    </source>
</evidence>
<dbReference type="AlphaFoldDB" id="A0A150HA76"/>
<gene>
    <name evidence="1" type="ORF">Mlaev_02431</name>
</gene>
<evidence type="ECO:0000313" key="1">
    <source>
        <dbReference type="EMBL" id="KXZ58728.1"/>
    </source>
</evidence>
<dbReference type="STRING" id="36807.Mlaev_02431"/>
<proteinExistence type="predicted"/>
<protein>
    <submittedName>
        <fullName evidence="1">Uncharacterized protein</fullName>
    </submittedName>
</protein>
<dbReference type="PATRIC" id="fig|36807.3.peg.2474"/>
<accession>A0A150HA76</accession>
<organism evidence="1 2">
    <name type="scientific">Microbacterium laevaniformans</name>
    <dbReference type="NCBI Taxonomy" id="36807"/>
    <lineage>
        <taxon>Bacteria</taxon>
        <taxon>Bacillati</taxon>
        <taxon>Actinomycetota</taxon>
        <taxon>Actinomycetes</taxon>
        <taxon>Micrococcales</taxon>
        <taxon>Microbacteriaceae</taxon>
        <taxon>Microbacterium</taxon>
    </lineage>
</organism>
<dbReference type="EMBL" id="LRAD01000053">
    <property type="protein sequence ID" value="KXZ58728.1"/>
    <property type="molecule type" value="Genomic_DNA"/>
</dbReference>
<dbReference type="RefSeq" id="WP_061683579.1">
    <property type="nucleotide sequence ID" value="NZ_LRAD01000053.1"/>
</dbReference>
<comment type="caution">
    <text evidence="1">The sequence shown here is derived from an EMBL/GenBank/DDBJ whole genome shotgun (WGS) entry which is preliminary data.</text>
</comment>
<keyword evidence="2" id="KW-1185">Reference proteome</keyword>
<name>A0A150HA76_9MICO</name>
<sequence>MTAKKINVIGYRDIAAKLGVSVKYIHNLASTGEMSDPDFPQPTTPEWMRSPGFDEDDVDRWIALRAARAQRGKSGRPPALGYTRIQVSPDVNKKILQRIRKAGTFREFTELAGISDQALRTRFTGRTRWRSVELEAFATRLNTTVDELTAEPLAGELDVD</sequence>
<reference evidence="1 2" key="1">
    <citation type="submission" date="2016-01" db="EMBL/GenBank/DDBJ databases">
        <title>Draft genome sequences of Microbacterium laevaniformans LCDC 91-0039 and the type strain of Microbacterium hominis LCDC 84-209.</title>
        <authorList>
            <person name="Bernier A.-M."/>
            <person name="Bernard K."/>
        </authorList>
    </citation>
    <scope>NUCLEOTIDE SEQUENCE [LARGE SCALE GENOMIC DNA]</scope>
    <source>
        <strain evidence="1 2">LCDC 91-0039</strain>
    </source>
</reference>
<dbReference type="Proteomes" id="UP000075357">
    <property type="component" value="Unassembled WGS sequence"/>
</dbReference>